<protein>
    <recommendedName>
        <fullName evidence="2">Nudix hydrolase domain-containing protein</fullName>
    </recommendedName>
</protein>
<dbReference type="OrthoDB" id="9761969at2"/>
<accession>V5FME8</accession>
<proteinExistence type="predicted"/>
<dbReference type="PROSITE" id="PS51462">
    <property type="entry name" value="NUDIX"/>
    <property type="match status" value="1"/>
</dbReference>
<dbReference type="PANTHER" id="PTHR21340:SF0">
    <property type="entry name" value="BIS(5'-NUCLEOSYL)-TETRAPHOSPHATASE [ASYMMETRICAL]"/>
    <property type="match status" value="1"/>
</dbReference>
<reference evidence="3 4" key="1">
    <citation type="submission" date="2013-10" db="EMBL/GenBank/DDBJ databases">
        <authorList>
            <person name="Ichikawa N."/>
            <person name="Kimura A."/>
            <person name="Ohji S."/>
            <person name="Hosoyama A."/>
            <person name="Fujita N."/>
        </authorList>
    </citation>
    <scope>NUCLEOTIDE SEQUENCE [LARGE SCALE GENOMIC DNA]</scope>
    <source>
        <strain evidence="3 4">NBRC 102217</strain>
    </source>
</reference>
<dbReference type="AlphaFoldDB" id="V5FME8"/>
<dbReference type="RefSeq" id="WP_023404376.1">
    <property type="nucleotide sequence ID" value="NZ_BAUJ01000031.1"/>
</dbReference>
<reference evidence="3 4" key="2">
    <citation type="submission" date="2013-11" db="EMBL/GenBank/DDBJ databases">
        <title>Whole genome shotgun sequence of Vibrio halioticoli NBRC 102217.</title>
        <authorList>
            <person name="Isaki S."/>
            <person name="Kimura A."/>
            <person name="Ohji S."/>
            <person name="Hosoyama A."/>
            <person name="Fujita N."/>
            <person name="Hashimoto M."/>
            <person name="Hosoyama Y."/>
            <person name="Yamazoe A."/>
        </authorList>
    </citation>
    <scope>NUCLEOTIDE SEQUENCE [LARGE SCALE GENOMIC DNA]</scope>
    <source>
        <strain evidence="3 4">NBRC 102217</strain>
    </source>
</reference>
<dbReference type="Gene3D" id="3.90.79.10">
    <property type="entry name" value="Nucleoside Triphosphate Pyrophosphohydrolase"/>
    <property type="match status" value="1"/>
</dbReference>
<dbReference type="GO" id="GO:0006754">
    <property type="term" value="P:ATP biosynthetic process"/>
    <property type="evidence" value="ECO:0007669"/>
    <property type="project" value="TreeGrafter"/>
</dbReference>
<gene>
    <name evidence="3" type="ORF">VHA01S_031_00340</name>
</gene>
<dbReference type="SUPFAM" id="SSF55811">
    <property type="entry name" value="Nudix"/>
    <property type="match status" value="1"/>
</dbReference>
<evidence type="ECO:0000313" key="3">
    <source>
        <dbReference type="EMBL" id="GAD90022.1"/>
    </source>
</evidence>
<dbReference type="InterPro" id="IPR051325">
    <property type="entry name" value="Nudix_hydrolase_domain"/>
</dbReference>
<sequence length="150" mass="17504">MIPINTQFVSGVALSEFDGDTKILLLKRTKGEYWCHVAGKIEDGETGWQTIIREFDEETSIKVSQLYNSEYLEQFYEAKSNQLVVIPSFVVLCERHQEVILNPEHTDYQWCTLEEAKAIAPFHNQHKLYDHIWEQFVLSPPSEQRKISLT</sequence>
<dbReference type="CDD" id="cd04664">
    <property type="entry name" value="NUDIX_DHNTPase_like"/>
    <property type="match status" value="1"/>
</dbReference>
<keyword evidence="4" id="KW-1185">Reference proteome</keyword>
<dbReference type="InterPro" id="IPR015797">
    <property type="entry name" value="NUDIX_hydrolase-like_dom_sf"/>
</dbReference>
<dbReference type="GO" id="GO:0004081">
    <property type="term" value="F:bis(5'-nucleosyl)-tetraphosphatase (asymmetrical) activity"/>
    <property type="evidence" value="ECO:0007669"/>
    <property type="project" value="TreeGrafter"/>
</dbReference>
<keyword evidence="1" id="KW-0378">Hydrolase</keyword>
<dbReference type="Proteomes" id="UP000017800">
    <property type="component" value="Unassembled WGS sequence"/>
</dbReference>
<dbReference type="PANTHER" id="PTHR21340">
    <property type="entry name" value="DIADENOSINE 5,5-P1,P4-TETRAPHOSPHATE PYROPHOSPHOHYDROLASE MUTT"/>
    <property type="match status" value="1"/>
</dbReference>
<dbReference type="Pfam" id="PF00293">
    <property type="entry name" value="NUDIX"/>
    <property type="match status" value="1"/>
</dbReference>
<comment type="caution">
    <text evidence="3">The sequence shown here is derived from an EMBL/GenBank/DDBJ whole genome shotgun (WGS) entry which is preliminary data.</text>
</comment>
<evidence type="ECO:0000259" key="2">
    <source>
        <dbReference type="PROSITE" id="PS51462"/>
    </source>
</evidence>
<feature type="domain" description="Nudix hydrolase" evidence="2">
    <location>
        <begin position="4"/>
        <end position="135"/>
    </location>
</feature>
<dbReference type="InterPro" id="IPR000086">
    <property type="entry name" value="NUDIX_hydrolase_dom"/>
</dbReference>
<name>V5FME8_9VIBR</name>
<evidence type="ECO:0000256" key="1">
    <source>
        <dbReference type="ARBA" id="ARBA00022801"/>
    </source>
</evidence>
<dbReference type="EMBL" id="BAUJ01000031">
    <property type="protein sequence ID" value="GAD90022.1"/>
    <property type="molecule type" value="Genomic_DNA"/>
</dbReference>
<dbReference type="eggNOG" id="COG0494">
    <property type="taxonomic scope" value="Bacteria"/>
</dbReference>
<organism evidence="3 4">
    <name type="scientific">Vibrio halioticoli NBRC 102217</name>
    <dbReference type="NCBI Taxonomy" id="1219072"/>
    <lineage>
        <taxon>Bacteria</taxon>
        <taxon>Pseudomonadati</taxon>
        <taxon>Pseudomonadota</taxon>
        <taxon>Gammaproteobacteria</taxon>
        <taxon>Vibrionales</taxon>
        <taxon>Vibrionaceae</taxon>
        <taxon>Vibrio</taxon>
    </lineage>
</organism>
<dbReference type="GO" id="GO:0006167">
    <property type="term" value="P:AMP biosynthetic process"/>
    <property type="evidence" value="ECO:0007669"/>
    <property type="project" value="TreeGrafter"/>
</dbReference>
<evidence type="ECO:0000313" key="4">
    <source>
        <dbReference type="Proteomes" id="UP000017800"/>
    </source>
</evidence>